<evidence type="ECO:0000313" key="2">
    <source>
        <dbReference type="Proteomes" id="UP000499080"/>
    </source>
</evidence>
<name>A0A4Y2MD20_ARAVE</name>
<comment type="caution">
    <text evidence="1">The sequence shown here is derived from an EMBL/GenBank/DDBJ whole genome shotgun (WGS) entry which is preliminary data.</text>
</comment>
<proteinExistence type="predicted"/>
<gene>
    <name evidence="1" type="ORF">AVEN_190788_1</name>
</gene>
<feature type="non-terminal residue" evidence="1">
    <location>
        <position position="1"/>
    </location>
</feature>
<reference evidence="1 2" key="1">
    <citation type="journal article" date="2019" name="Sci. Rep.">
        <title>Orb-weaving spider Araneus ventricosus genome elucidates the spidroin gene catalogue.</title>
        <authorList>
            <person name="Kono N."/>
            <person name="Nakamura H."/>
            <person name="Ohtoshi R."/>
            <person name="Moran D.A.P."/>
            <person name="Shinohara A."/>
            <person name="Yoshida Y."/>
            <person name="Fujiwara M."/>
            <person name="Mori M."/>
            <person name="Tomita M."/>
            <person name="Arakawa K."/>
        </authorList>
    </citation>
    <scope>NUCLEOTIDE SEQUENCE [LARGE SCALE GENOMIC DNA]</scope>
</reference>
<organism evidence="1 2">
    <name type="scientific">Araneus ventricosus</name>
    <name type="common">Orbweaver spider</name>
    <name type="synonym">Epeira ventricosa</name>
    <dbReference type="NCBI Taxonomy" id="182803"/>
    <lineage>
        <taxon>Eukaryota</taxon>
        <taxon>Metazoa</taxon>
        <taxon>Ecdysozoa</taxon>
        <taxon>Arthropoda</taxon>
        <taxon>Chelicerata</taxon>
        <taxon>Arachnida</taxon>
        <taxon>Araneae</taxon>
        <taxon>Araneomorphae</taxon>
        <taxon>Entelegynae</taxon>
        <taxon>Araneoidea</taxon>
        <taxon>Araneidae</taxon>
        <taxon>Araneus</taxon>
    </lineage>
</organism>
<evidence type="ECO:0000313" key="1">
    <source>
        <dbReference type="EMBL" id="GBN24509.1"/>
    </source>
</evidence>
<sequence>PVTEPFPFETELQSGTDTSLFSSCNGFASSEEVFADDVQMASVLTAIRRMGERGRKGFIDKASI</sequence>
<keyword evidence="2" id="KW-1185">Reference proteome</keyword>
<protein>
    <submittedName>
        <fullName evidence="1">Uncharacterized protein</fullName>
    </submittedName>
</protein>
<accession>A0A4Y2MD20</accession>
<dbReference type="AlphaFoldDB" id="A0A4Y2MD20"/>
<dbReference type="EMBL" id="BGPR01281361">
    <property type="protein sequence ID" value="GBN24509.1"/>
    <property type="molecule type" value="Genomic_DNA"/>
</dbReference>
<dbReference type="Proteomes" id="UP000499080">
    <property type="component" value="Unassembled WGS sequence"/>
</dbReference>